<gene>
    <name evidence="2" type="ORF">GOP47_0002570</name>
</gene>
<organism evidence="2 3">
    <name type="scientific">Adiantum capillus-veneris</name>
    <name type="common">Maidenhair fern</name>
    <dbReference type="NCBI Taxonomy" id="13818"/>
    <lineage>
        <taxon>Eukaryota</taxon>
        <taxon>Viridiplantae</taxon>
        <taxon>Streptophyta</taxon>
        <taxon>Embryophyta</taxon>
        <taxon>Tracheophyta</taxon>
        <taxon>Polypodiopsida</taxon>
        <taxon>Polypodiidae</taxon>
        <taxon>Polypodiales</taxon>
        <taxon>Pteridineae</taxon>
        <taxon>Pteridaceae</taxon>
        <taxon>Vittarioideae</taxon>
        <taxon>Adiantum</taxon>
    </lineage>
</organism>
<evidence type="ECO:0000313" key="2">
    <source>
        <dbReference type="EMBL" id="KAI5082827.1"/>
    </source>
</evidence>
<feature type="transmembrane region" description="Helical" evidence="1">
    <location>
        <begin position="32"/>
        <end position="49"/>
    </location>
</feature>
<evidence type="ECO:0000256" key="1">
    <source>
        <dbReference type="SAM" id="Phobius"/>
    </source>
</evidence>
<keyword evidence="1" id="KW-0472">Membrane</keyword>
<reference evidence="2" key="1">
    <citation type="submission" date="2021-01" db="EMBL/GenBank/DDBJ databases">
        <title>Adiantum capillus-veneris genome.</title>
        <authorList>
            <person name="Fang Y."/>
            <person name="Liao Q."/>
        </authorList>
    </citation>
    <scope>NUCLEOTIDE SEQUENCE</scope>
    <source>
        <strain evidence="2">H3</strain>
        <tissue evidence="2">Leaf</tissue>
    </source>
</reference>
<sequence length="100" mass="11583">MPTQLCVFPLFGIFSFFATFTFPFSLQDFTRKAVFFCFQLGFSLMLAAFEYMQKDFSLQVPAMSNYSFATRSCRTEWHDIACSSKLDSFTDDGKMEPKQL</sequence>
<accession>A0A9D4VCB9</accession>
<keyword evidence="3" id="KW-1185">Reference proteome</keyword>
<keyword evidence="1" id="KW-0812">Transmembrane</keyword>
<dbReference type="EMBL" id="JABFUD020000002">
    <property type="protein sequence ID" value="KAI5082827.1"/>
    <property type="molecule type" value="Genomic_DNA"/>
</dbReference>
<dbReference type="Proteomes" id="UP000886520">
    <property type="component" value="Chromosome 3"/>
</dbReference>
<protein>
    <submittedName>
        <fullName evidence="2">Uncharacterized protein</fullName>
    </submittedName>
</protein>
<proteinExistence type="predicted"/>
<dbReference type="AlphaFoldDB" id="A0A9D4VCB9"/>
<evidence type="ECO:0000313" key="3">
    <source>
        <dbReference type="Proteomes" id="UP000886520"/>
    </source>
</evidence>
<feature type="transmembrane region" description="Helical" evidence="1">
    <location>
        <begin position="7"/>
        <end position="26"/>
    </location>
</feature>
<comment type="caution">
    <text evidence="2">The sequence shown here is derived from an EMBL/GenBank/DDBJ whole genome shotgun (WGS) entry which is preliminary data.</text>
</comment>
<name>A0A9D4VCB9_ADICA</name>
<keyword evidence="1" id="KW-1133">Transmembrane helix</keyword>